<dbReference type="AlphaFoldDB" id="A0A292PT71"/>
<dbReference type="EMBL" id="LN891072">
    <property type="protein sequence ID" value="CUS09670.1"/>
    <property type="molecule type" value="Genomic_DNA"/>
</dbReference>
<organism evidence="2 3">
    <name type="scientific">Tuber aestivum</name>
    <name type="common">summer truffle</name>
    <dbReference type="NCBI Taxonomy" id="59557"/>
    <lineage>
        <taxon>Eukaryota</taxon>
        <taxon>Fungi</taxon>
        <taxon>Dikarya</taxon>
        <taxon>Ascomycota</taxon>
        <taxon>Pezizomycotina</taxon>
        <taxon>Pezizomycetes</taxon>
        <taxon>Pezizales</taxon>
        <taxon>Tuberaceae</taxon>
        <taxon>Tuber</taxon>
    </lineage>
</organism>
<protein>
    <submittedName>
        <fullName evidence="2">Uncharacterized protein</fullName>
    </submittedName>
</protein>
<feature type="region of interest" description="Disordered" evidence="1">
    <location>
        <begin position="1"/>
        <end position="39"/>
    </location>
</feature>
<name>A0A292PT71_9PEZI</name>
<proteinExistence type="predicted"/>
<reference evidence="2" key="1">
    <citation type="submission" date="2015-10" db="EMBL/GenBank/DDBJ databases">
        <authorList>
            <person name="Regsiter A."/>
            <person name="william w."/>
        </authorList>
    </citation>
    <scope>NUCLEOTIDE SEQUENCE</scope>
    <source>
        <strain evidence="2">Montdore</strain>
    </source>
</reference>
<dbReference type="Proteomes" id="UP001412239">
    <property type="component" value="Unassembled WGS sequence"/>
</dbReference>
<gene>
    <name evidence="2" type="ORF">GSTUAT00006217001</name>
</gene>
<accession>A0A292PT71</accession>
<feature type="compositionally biased region" description="Basic residues" evidence="1">
    <location>
        <begin position="11"/>
        <end position="21"/>
    </location>
</feature>
<evidence type="ECO:0000313" key="2">
    <source>
        <dbReference type="EMBL" id="CUS09670.1"/>
    </source>
</evidence>
<feature type="non-terminal residue" evidence="2">
    <location>
        <position position="1"/>
    </location>
</feature>
<evidence type="ECO:0000256" key="1">
    <source>
        <dbReference type="SAM" id="MobiDB-lite"/>
    </source>
</evidence>
<keyword evidence="3" id="KW-1185">Reference proteome</keyword>
<feature type="region of interest" description="Disordered" evidence="1">
    <location>
        <begin position="82"/>
        <end position="102"/>
    </location>
</feature>
<sequence length="102" mass="10957">ELSSNPSFRREKGKGKGKGKRKEKESQQTRLPFIPPTPLSPPKRVCPHYALPWAVGSALLYHHHCQPDPASISCVTTEPFLSPGGGQNARPFDGKGAGGGLQ</sequence>
<evidence type="ECO:0000313" key="3">
    <source>
        <dbReference type="Proteomes" id="UP001412239"/>
    </source>
</evidence>